<reference evidence="1" key="2">
    <citation type="submission" date="2023-06" db="EMBL/GenBank/DDBJ databases">
        <authorList>
            <consortium name="Lawrence Berkeley National Laboratory"/>
            <person name="Haridas S."/>
            <person name="Hensen N."/>
            <person name="Bonometti L."/>
            <person name="Westerberg I."/>
            <person name="Brannstrom I.O."/>
            <person name="Guillou S."/>
            <person name="Cros-Aarteil S."/>
            <person name="Calhoun S."/>
            <person name="Kuo A."/>
            <person name="Mondo S."/>
            <person name="Pangilinan J."/>
            <person name="Riley R."/>
            <person name="Labutti K."/>
            <person name="Andreopoulos B."/>
            <person name="Lipzen A."/>
            <person name="Chen C."/>
            <person name="Yanf M."/>
            <person name="Daum C."/>
            <person name="Ng V."/>
            <person name="Clum A."/>
            <person name="Steindorff A."/>
            <person name="Ohm R."/>
            <person name="Martin F."/>
            <person name="Silar P."/>
            <person name="Natvig D."/>
            <person name="Lalanne C."/>
            <person name="Gautier V."/>
            <person name="Ament-Velasquez S.L."/>
            <person name="Kruys A."/>
            <person name="Hutchinson M.I."/>
            <person name="Powell A.J."/>
            <person name="Barry K."/>
            <person name="Miller A.N."/>
            <person name="Grigoriev I.V."/>
            <person name="Debuchy R."/>
            <person name="Gladieux P."/>
            <person name="Thoren M.H."/>
            <person name="Johannesson H."/>
        </authorList>
    </citation>
    <scope>NUCLEOTIDE SEQUENCE</scope>
    <source>
        <strain evidence="1">CBS 955.72</strain>
    </source>
</reference>
<dbReference type="Pfam" id="PF13424">
    <property type="entry name" value="TPR_12"/>
    <property type="match status" value="2"/>
</dbReference>
<keyword evidence="2" id="KW-1185">Reference proteome</keyword>
<dbReference type="PANTHER" id="PTHR46082">
    <property type="entry name" value="ATP/GTP-BINDING PROTEIN-RELATED"/>
    <property type="match status" value="1"/>
</dbReference>
<dbReference type="AlphaFoldDB" id="A0AAJ0HGV6"/>
<reference evidence="1" key="1">
    <citation type="journal article" date="2023" name="Mol. Phylogenet. Evol.">
        <title>Genome-scale phylogeny and comparative genomics of the fungal order Sordariales.</title>
        <authorList>
            <person name="Hensen N."/>
            <person name="Bonometti L."/>
            <person name="Westerberg I."/>
            <person name="Brannstrom I.O."/>
            <person name="Guillou S."/>
            <person name="Cros-Aarteil S."/>
            <person name="Calhoun S."/>
            <person name="Haridas S."/>
            <person name="Kuo A."/>
            <person name="Mondo S."/>
            <person name="Pangilinan J."/>
            <person name="Riley R."/>
            <person name="LaButti K."/>
            <person name="Andreopoulos B."/>
            <person name="Lipzen A."/>
            <person name="Chen C."/>
            <person name="Yan M."/>
            <person name="Daum C."/>
            <person name="Ng V."/>
            <person name="Clum A."/>
            <person name="Steindorff A."/>
            <person name="Ohm R.A."/>
            <person name="Martin F."/>
            <person name="Silar P."/>
            <person name="Natvig D.O."/>
            <person name="Lalanne C."/>
            <person name="Gautier V."/>
            <person name="Ament-Velasquez S.L."/>
            <person name="Kruys A."/>
            <person name="Hutchinson M.I."/>
            <person name="Powell A.J."/>
            <person name="Barry K."/>
            <person name="Miller A.N."/>
            <person name="Grigoriev I.V."/>
            <person name="Debuchy R."/>
            <person name="Gladieux P."/>
            <person name="Hiltunen Thoren M."/>
            <person name="Johannesson H."/>
        </authorList>
    </citation>
    <scope>NUCLEOTIDE SEQUENCE</scope>
    <source>
        <strain evidence="1">CBS 955.72</strain>
    </source>
</reference>
<dbReference type="InterPro" id="IPR027417">
    <property type="entry name" value="P-loop_NTPase"/>
</dbReference>
<comment type="caution">
    <text evidence="1">The sequence shown here is derived from an EMBL/GenBank/DDBJ whole genome shotgun (WGS) entry which is preliminary data.</text>
</comment>
<dbReference type="Gene3D" id="3.40.50.300">
    <property type="entry name" value="P-loop containing nucleotide triphosphate hydrolases"/>
    <property type="match status" value="1"/>
</dbReference>
<accession>A0AAJ0HGV6</accession>
<evidence type="ECO:0000313" key="2">
    <source>
        <dbReference type="Proteomes" id="UP001275084"/>
    </source>
</evidence>
<dbReference type="Proteomes" id="UP001275084">
    <property type="component" value="Unassembled WGS sequence"/>
</dbReference>
<name>A0AAJ0HGV6_9PEZI</name>
<dbReference type="EMBL" id="JAUIQD010000004">
    <property type="protein sequence ID" value="KAK3352442.1"/>
    <property type="molecule type" value="Genomic_DNA"/>
</dbReference>
<sequence>MPLGLECLHDVRGGDDREDLVDIVAVHDIHQDSLDAWTDPKSQVNWLRDFLPHDARVGRILAYGYSSSASALFASDAAETIQGMAESLVQELRADRQFAGTLRKPIIFLCHGMGGVLVKKSLVYASTRTAPKVAHLWDHYVSTFAILFFGTPHGNANMSAWLEYEAMMARPARNSLIRSGLRLVSAEKSNFQMPLLVNNDFAPLVKQFHLFFFWEKLPTLLNGELSILVDHKSAAPTLGNTEAAGLHATHSGMCKFSSRTSDYRTVLAALVTYCQKAPGIISRRWRLADNELKSRRVGEAEEIVGFDVHLEEPFRSPGIHPRPPRILHFHIPEEVSSTFIGRGEELRVLCDAFFPGGQPTSLTGQKSFVVSGMSGSGKTELCSKFANDKKRAYTAVFTIRAASSETIKESYCNIGLLAGLQPTESAGRHFLAQQEEPWLLIIDNADDQSLQLRRLFPPGGVAHILITTTVRDFRQESTSGFLELKGLRESEALQLLLTKANIPRPWDEPTAEEGGRIAKALGYLALALIQAGTCVYRGVCELAGYLKILSEARGQDLDQEASGLQSADEVSPRNDIMKVVYSTFDVSLSHLLKSTNTQSQDVSDLLNILGFCHFELIPVELFSRALTHRNRNLNPPASGSWVSSAWYGLYRRLEPPTLLPRFLRSREKKVAEHRIKVALANLQSHSFIRYDGKFISLHPLIHSWSRDRLTVSQKHLWSSIALNIFMESILLPPGGDTRTDGDFHRDVLPHLEACLAVTGNPLPQYTSDMSKMRLLLMGMLRPPLLIIVRRQVTMHAKCGYIFLERGHFEKAAMHFQVVRSMLLKLRGEADENTMHVTLALANVYWGLGPMEQAIDLQRSVMETRARIYGFKDERTLEAMDNLGRSYWMHGQYVEALELQQVTVNQMKEILGETHPGTLEALDNLGVSLCSWHRFQESLEIHQFVLAARLKSLGATHLDTLSTKSNFAMALLELGHLGEAKTAMAEVYTQRKRQLGKEHPWTLWCLCYLAKIDMQLGLFDEAEKVLIWGVEAATRGLGEKHLGVLMGRGQLAQIHAMTGRLDEAQRNTEEVISLLEETRGIAHADCVYGLWRLARLYVRQGFRAKAMESCELGLQRADMRITRRHPFAKQLQSLQDGLRDPASTVAELLNIAEAESVSAANQGARSSGVEVEKKAINRRRSFRTLSDAGKVSTW</sequence>
<protein>
    <submittedName>
        <fullName evidence="1">Uncharacterized protein</fullName>
    </submittedName>
</protein>
<evidence type="ECO:0000313" key="1">
    <source>
        <dbReference type="EMBL" id="KAK3352442.1"/>
    </source>
</evidence>
<proteinExistence type="predicted"/>
<dbReference type="InterPro" id="IPR011990">
    <property type="entry name" value="TPR-like_helical_dom_sf"/>
</dbReference>
<organism evidence="1 2">
    <name type="scientific">Lasiosphaeria hispida</name>
    <dbReference type="NCBI Taxonomy" id="260671"/>
    <lineage>
        <taxon>Eukaryota</taxon>
        <taxon>Fungi</taxon>
        <taxon>Dikarya</taxon>
        <taxon>Ascomycota</taxon>
        <taxon>Pezizomycotina</taxon>
        <taxon>Sordariomycetes</taxon>
        <taxon>Sordariomycetidae</taxon>
        <taxon>Sordariales</taxon>
        <taxon>Lasiosphaeriaceae</taxon>
        <taxon>Lasiosphaeria</taxon>
    </lineage>
</organism>
<dbReference type="InterPro" id="IPR053137">
    <property type="entry name" value="NLR-like"/>
</dbReference>
<dbReference type="Gene3D" id="1.25.40.10">
    <property type="entry name" value="Tetratricopeptide repeat domain"/>
    <property type="match status" value="2"/>
</dbReference>
<gene>
    <name evidence="1" type="ORF">B0T25DRAFT_500548</name>
</gene>
<dbReference type="SUPFAM" id="SSF48452">
    <property type="entry name" value="TPR-like"/>
    <property type="match status" value="3"/>
</dbReference>
<dbReference type="SUPFAM" id="SSF52540">
    <property type="entry name" value="P-loop containing nucleoside triphosphate hydrolases"/>
    <property type="match status" value="1"/>
</dbReference>
<dbReference type="PANTHER" id="PTHR46082:SF6">
    <property type="entry name" value="AAA+ ATPASE DOMAIN-CONTAINING PROTEIN-RELATED"/>
    <property type="match status" value="1"/>
</dbReference>